<accession>A0A268S5L4</accession>
<dbReference type="EMBL" id="NPBS01000010">
    <property type="protein sequence ID" value="PAF27697.1"/>
    <property type="molecule type" value="Genomic_DNA"/>
</dbReference>
<evidence type="ECO:0000313" key="1">
    <source>
        <dbReference type="EMBL" id="PAF27697.1"/>
    </source>
</evidence>
<organism evidence="1 2">
    <name type="scientific">Shouchella clausii</name>
    <name type="common">Alkalihalobacillus clausii</name>
    <dbReference type="NCBI Taxonomy" id="79880"/>
    <lineage>
        <taxon>Bacteria</taxon>
        <taxon>Bacillati</taxon>
        <taxon>Bacillota</taxon>
        <taxon>Bacilli</taxon>
        <taxon>Bacillales</taxon>
        <taxon>Bacillaceae</taxon>
        <taxon>Shouchella</taxon>
    </lineage>
</organism>
<dbReference type="AlphaFoldDB" id="A0A268S5L4"/>
<name>A0A268S5L4_SHOCL</name>
<proteinExistence type="predicted"/>
<protein>
    <submittedName>
        <fullName evidence="1">Uncharacterized protein</fullName>
    </submittedName>
</protein>
<reference evidence="1 2" key="1">
    <citation type="submission" date="2017-07" db="EMBL/GenBank/DDBJ databases">
        <title>Isolation and whole genome analysis of endospore-forming bacteria from heroin.</title>
        <authorList>
            <person name="Kalinowski J."/>
            <person name="Ahrens B."/>
            <person name="Al-Dilaimi A."/>
            <person name="Winkler A."/>
            <person name="Wibberg D."/>
            <person name="Schleenbecker U."/>
            <person name="Ruckert C."/>
            <person name="Wolfel R."/>
            <person name="Grass G."/>
        </authorList>
    </citation>
    <scope>NUCLEOTIDE SEQUENCE [LARGE SCALE GENOMIC DNA]</scope>
    <source>
        <strain evidence="1 2">7523-2</strain>
    </source>
</reference>
<sequence length="83" mass="9528">MWIDRKSHDLSNSMIQLGKLALNLWTGYDDFNLTRCLASLDKDNARRFAGCFLFGACVQSKKGASLFGPLQFFAVYFKRLRKD</sequence>
<comment type="caution">
    <text evidence="1">The sequence shown here is derived from an EMBL/GenBank/DDBJ whole genome shotgun (WGS) entry which is preliminary data.</text>
</comment>
<dbReference type="Proteomes" id="UP000216133">
    <property type="component" value="Unassembled WGS sequence"/>
</dbReference>
<evidence type="ECO:0000313" key="2">
    <source>
        <dbReference type="Proteomes" id="UP000216133"/>
    </source>
</evidence>
<gene>
    <name evidence="1" type="ORF">CHH61_02030</name>
</gene>